<evidence type="ECO:0000256" key="1">
    <source>
        <dbReference type="SAM" id="Phobius"/>
    </source>
</evidence>
<keyword evidence="1" id="KW-0472">Membrane</keyword>
<evidence type="ECO:0000313" key="2">
    <source>
        <dbReference type="EMBL" id="ERE83763.1"/>
    </source>
</evidence>
<dbReference type="EMBL" id="KE668500">
    <property type="protein sequence ID" value="ERE83763.1"/>
    <property type="molecule type" value="Genomic_DNA"/>
</dbReference>
<evidence type="ECO:0000313" key="3">
    <source>
        <dbReference type="Proteomes" id="UP000030759"/>
    </source>
</evidence>
<protein>
    <submittedName>
        <fullName evidence="2">Uncharacterized protein</fullName>
    </submittedName>
</protein>
<dbReference type="AlphaFoldDB" id="A0A061IJQ9"/>
<accession>A0A061IJQ9</accession>
<keyword evidence="1" id="KW-1133">Transmembrane helix</keyword>
<name>A0A061IJQ9_CRIGR</name>
<gene>
    <name evidence="2" type="ORF">H671_2g6473</name>
</gene>
<sequence>MSCLKSNSLDTRITIPACFLGPFDWNNLSQPFTPSDTFAGNVHSWVELDAFSSPAVYIAPSCKLVKPTETADLNKGELLVYRLGNHHGTESQNSYGTSLSLFSLALPPSLNFKDNIKKYGESGQPCLALDFRRIALSFSPFNFMLAVGLLYIAFIMLRFICISIECRDSSYWCFHDNAMKHKLVYMVDYIDRFSKDEPTLHPRYEAYLFMVDDFSDMFLDSVCQ</sequence>
<dbReference type="Proteomes" id="UP000030759">
    <property type="component" value="Unassembled WGS sequence"/>
</dbReference>
<organism evidence="2 3">
    <name type="scientific">Cricetulus griseus</name>
    <name type="common">Chinese hamster</name>
    <name type="synonym">Cricetulus barabensis griseus</name>
    <dbReference type="NCBI Taxonomy" id="10029"/>
    <lineage>
        <taxon>Eukaryota</taxon>
        <taxon>Metazoa</taxon>
        <taxon>Chordata</taxon>
        <taxon>Craniata</taxon>
        <taxon>Vertebrata</taxon>
        <taxon>Euteleostomi</taxon>
        <taxon>Mammalia</taxon>
        <taxon>Eutheria</taxon>
        <taxon>Euarchontoglires</taxon>
        <taxon>Glires</taxon>
        <taxon>Rodentia</taxon>
        <taxon>Myomorpha</taxon>
        <taxon>Muroidea</taxon>
        <taxon>Cricetidae</taxon>
        <taxon>Cricetinae</taxon>
        <taxon>Cricetulus</taxon>
    </lineage>
</organism>
<feature type="transmembrane region" description="Helical" evidence="1">
    <location>
        <begin position="141"/>
        <end position="160"/>
    </location>
</feature>
<proteinExistence type="predicted"/>
<keyword evidence="1" id="KW-0812">Transmembrane</keyword>
<reference evidence="3" key="1">
    <citation type="journal article" date="2013" name="Nat. Biotechnol.">
        <title>Chinese hamster genome sequenced from sorted chromosomes.</title>
        <authorList>
            <person name="Brinkrolf K."/>
            <person name="Rupp O."/>
            <person name="Laux H."/>
            <person name="Kollin F."/>
            <person name="Ernst W."/>
            <person name="Linke B."/>
            <person name="Kofler R."/>
            <person name="Romand S."/>
            <person name="Hesse F."/>
            <person name="Budach W.E."/>
            <person name="Galosy S."/>
            <person name="Muller D."/>
            <person name="Noll T."/>
            <person name="Wienberg J."/>
            <person name="Jostock T."/>
            <person name="Leonard M."/>
            <person name="Grillari J."/>
            <person name="Tauch A."/>
            <person name="Goesmann A."/>
            <person name="Helk B."/>
            <person name="Mott J.E."/>
            <person name="Puhler A."/>
            <person name="Borth N."/>
        </authorList>
    </citation>
    <scope>NUCLEOTIDE SEQUENCE [LARGE SCALE GENOMIC DNA]</scope>
    <source>
        <strain evidence="3">17A/GY</strain>
    </source>
</reference>